<dbReference type="InParanoid" id="A0A2K2CEQ2"/>
<protein>
    <submittedName>
        <fullName evidence="2 3">Uncharacterized protein</fullName>
    </submittedName>
</protein>
<dbReference type="Gramene" id="PNT60506">
    <property type="protein sequence ID" value="PNT60506"/>
    <property type="gene ID" value="BRADI_5g00965v3"/>
</dbReference>
<proteinExistence type="predicted"/>
<dbReference type="EMBL" id="CM000884">
    <property type="protein sequence ID" value="PNT60506.1"/>
    <property type="molecule type" value="Genomic_DNA"/>
</dbReference>
<gene>
    <name evidence="2" type="ORF">BRADI_5g00965v3</name>
</gene>
<accession>A0A2K2CEQ2</accession>
<reference evidence="2" key="2">
    <citation type="submission" date="2017-06" db="EMBL/GenBank/DDBJ databases">
        <title>WGS assembly of Brachypodium distachyon.</title>
        <authorList>
            <consortium name="The International Brachypodium Initiative"/>
            <person name="Lucas S."/>
            <person name="Harmon-Smith M."/>
            <person name="Lail K."/>
            <person name="Tice H."/>
            <person name="Grimwood J."/>
            <person name="Bruce D."/>
            <person name="Barry K."/>
            <person name="Shu S."/>
            <person name="Lindquist E."/>
            <person name="Wang M."/>
            <person name="Pitluck S."/>
            <person name="Vogel J.P."/>
            <person name="Garvin D.F."/>
            <person name="Mockler T.C."/>
            <person name="Schmutz J."/>
            <person name="Rokhsar D."/>
            <person name="Bevan M.W."/>
        </authorList>
    </citation>
    <scope>NUCLEOTIDE SEQUENCE</scope>
    <source>
        <strain evidence="2">Bd21</strain>
    </source>
</reference>
<feature type="compositionally biased region" description="Polar residues" evidence="1">
    <location>
        <begin position="47"/>
        <end position="89"/>
    </location>
</feature>
<dbReference type="Proteomes" id="UP000008810">
    <property type="component" value="Chromosome 5"/>
</dbReference>
<feature type="region of interest" description="Disordered" evidence="1">
    <location>
        <begin position="22"/>
        <end position="89"/>
    </location>
</feature>
<dbReference type="AlphaFoldDB" id="A0A2K2CEQ2"/>
<dbReference type="EnsemblPlants" id="PNT60506">
    <property type="protein sequence ID" value="PNT60506"/>
    <property type="gene ID" value="BRADI_5g00965v3"/>
</dbReference>
<organism evidence="2">
    <name type="scientific">Brachypodium distachyon</name>
    <name type="common">Purple false brome</name>
    <name type="synonym">Trachynia distachya</name>
    <dbReference type="NCBI Taxonomy" id="15368"/>
    <lineage>
        <taxon>Eukaryota</taxon>
        <taxon>Viridiplantae</taxon>
        <taxon>Streptophyta</taxon>
        <taxon>Embryophyta</taxon>
        <taxon>Tracheophyta</taxon>
        <taxon>Spermatophyta</taxon>
        <taxon>Magnoliopsida</taxon>
        <taxon>Liliopsida</taxon>
        <taxon>Poales</taxon>
        <taxon>Poaceae</taxon>
        <taxon>BOP clade</taxon>
        <taxon>Pooideae</taxon>
        <taxon>Stipodae</taxon>
        <taxon>Brachypodieae</taxon>
        <taxon>Brachypodium</taxon>
    </lineage>
</organism>
<evidence type="ECO:0000313" key="3">
    <source>
        <dbReference type="EnsemblPlants" id="PNT60506"/>
    </source>
</evidence>
<keyword evidence="4" id="KW-1185">Reference proteome</keyword>
<reference evidence="3" key="3">
    <citation type="submission" date="2018-08" db="UniProtKB">
        <authorList>
            <consortium name="EnsemblPlants"/>
        </authorList>
    </citation>
    <scope>IDENTIFICATION</scope>
    <source>
        <strain evidence="3">cv. Bd21</strain>
    </source>
</reference>
<name>A0A2K2CEQ2_BRADI</name>
<evidence type="ECO:0000256" key="1">
    <source>
        <dbReference type="SAM" id="MobiDB-lite"/>
    </source>
</evidence>
<evidence type="ECO:0000313" key="2">
    <source>
        <dbReference type="EMBL" id="PNT60506.1"/>
    </source>
</evidence>
<sequence>MIISTYRFEIISPAAQEATFTAQISIDHGTRKTRPPPESVAHAEQKPNATSQHPNPNSQIPNLQQERITSRGSSQGQPDVPNLQSNFAP</sequence>
<reference evidence="2 3" key="1">
    <citation type="journal article" date="2010" name="Nature">
        <title>Genome sequencing and analysis of the model grass Brachypodium distachyon.</title>
        <authorList>
            <consortium name="International Brachypodium Initiative"/>
        </authorList>
    </citation>
    <scope>NUCLEOTIDE SEQUENCE [LARGE SCALE GENOMIC DNA]</scope>
    <source>
        <strain evidence="2 3">Bd21</strain>
    </source>
</reference>
<evidence type="ECO:0000313" key="4">
    <source>
        <dbReference type="Proteomes" id="UP000008810"/>
    </source>
</evidence>